<evidence type="ECO:0000256" key="1">
    <source>
        <dbReference type="ARBA" id="ARBA00023043"/>
    </source>
</evidence>
<evidence type="ECO:0000256" key="4">
    <source>
        <dbReference type="SAM" id="Phobius"/>
    </source>
</evidence>
<dbReference type="PROSITE" id="PS50297">
    <property type="entry name" value="ANK_REP_REGION"/>
    <property type="match status" value="2"/>
</dbReference>
<dbReference type="SMART" id="SM00429">
    <property type="entry name" value="IPT"/>
    <property type="match status" value="1"/>
</dbReference>
<protein>
    <submittedName>
        <fullName evidence="6">SPT3 Dosage dependent suppressor of Ty-induced promoter mutations-like protein</fullName>
    </submittedName>
</protein>
<dbReference type="SUPFAM" id="SSF81296">
    <property type="entry name" value="E set domains"/>
    <property type="match status" value="1"/>
</dbReference>
<feature type="compositionally biased region" description="Low complexity" evidence="3">
    <location>
        <begin position="734"/>
        <end position="747"/>
    </location>
</feature>
<feature type="compositionally biased region" description="Low complexity" evidence="3">
    <location>
        <begin position="383"/>
        <end position="395"/>
    </location>
</feature>
<keyword evidence="4" id="KW-0472">Membrane</keyword>
<feature type="region of interest" description="Disordered" evidence="3">
    <location>
        <begin position="1215"/>
        <end position="1234"/>
    </location>
</feature>
<feature type="region of interest" description="Disordered" evidence="3">
    <location>
        <begin position="525"/>
        <end position="548"/>
    </location>
</feature>
<keyword evidence="7" id="KW-1185">Reference proteome</keyword>
<feature type="domain" description="IPT/TIG" evidence="5">
    <location>
        <begin position="779"/>
        <end position="870"/>
    </location>
</feature>
<feature type="repeat" description="ANK" evidence="2">
    <location>
        <begin position="970"/>
        <end position="1002"/>
    </location>
</feature>
<dbReference type="GO" id="GO:0006357">
    <property type="term" value="P:regulation of transcription by RNA polymerase II"/>
    <property type="evidence" value="ECO:0007669"/>
    <property type="project" value="TreeGrafter"/>
</dbReference>
<evidence type="ECO:0000259" key="5">
    <source>
        <dbReference type="SMART" id="SM00429"/>
    </source>
</evidence>
<keyword evidence="1 2" id="KW-0040">ANK repeat</keyword>
<dbReference type="GO" id="GO:0005634">
    <property type="term" value="C:nucleus"/>
    <property type="evidence" value="ECO:0007669"/>
    <property type="project" value="TreeGrafter"/>
</dbReference>
<gene>
    <name evidence="6" type="primary">SPT23</name>
    <name evidence="6" type="ORF">LTR05_003341</name>
</gene>
<evidence type="ECO:0000313" key="6">
    <source>
        <dbReference type="EMBL" id="KAK5089117.1"/>
    </source>
</evidence>
<dbReference type="PANTHER" id="PTHR23335:SF1">
    <property type="entry name" value="CALMODULIN-BINDING TRANSCRIPTION ACTIVATOR, ISOFORM F"/>
    <property type="match status" value="1"/>
</dbReference>
<feature type="region of interest" description="Disordered" evidence="3">
    <location>
        <begin position="596"/>
        <end position="760"/>
    </location>
</feature>
<feature type="compositionally biased region" description="Polar residues" evidence="3">
    <location>
        <begin position="714"/>
        <end position="724"/>
    </location>
</feature>
<feature type="compositionally biased region" description="Low complexity" evidence="3">
    <location>
        <begin position="532"/>
        <end position="541"/>
    </location>
</feature>
<feature type="region of interest" description="Disordered" evidence="3">
    <location>
        <begin position="363"/>
        <end position="408"/>
    </location>
</feature>
<feature type="repeat" description="ANK" evidence="2">
    <location>
        <begin position="1003"/>
        <end position="1035"/>
    </location>
</feature>
<dbReference type="InterPro" id="IPR002909">
    <property type="entry name" value="IPT_dom"/>
</dbReference>
<dbReference type="InterPro" id="IPR002110">
    <property type="entry name" value="Ankyrin_rpt"/>
</dbReference>
<organism evidence="6 7">
    <name type="scientific">Lithohypha guttulata</name>
    <dbReference type="NCBI Taxonomy" id="1690604"/>
    <lineage>
        <taxon>Eukaryota</taxon>
        <taxon>Fungi</taxon>
        <taxon>Dikarya</taxon>
        <taxon>Ascomycota</taxon>
        <taxon>Pezizomycotina</taxon>
        <taxon>Eurotiomycetes</taxon>
        <taxon>Chaetothyriomycetidae</taxon>
        <taxon>Chaetothyriales</taxon>
        <taxon>Trichomeriaceae</taxon>
        <taxon>Lithohypha</taxon>
    </lineage>
</organism>
<evidence type="ECO:0000256" key="3">
    <source>
        <dbReference type="SAM" id="MobiDB-lite"/>
    </source>
</evidence>
<dbReference type="Gene3D" id="2.60.40.10">
    <property type="entry name" value="Immunoglobulins"/>
    <property type="match status" value="1"/>
</dbReference>
<keyword evidence="4" id="KW-1133">Transmembrane helix</keyword>
<dbReference type="EMBL" id="JAVRRJ010000002">
    <property type="protein sequence ID" value="KAK5089117.1"/>
    <property type="molecule type" value="Genomic_DNA"/>
</dbReference>
<dbReference type="SUPFAM" id="SSF48403">
    <property type="entry name" value="Ankyrin repeat"/>
    <property type="match status" value="1"/>
</dbReference>
<reference evidence="6 7" key="1">
    <citation type="submission" date="2023-08" db="EMBL/GenBank/DDBJ databases">
        <title>Black Yeasts Isolated from many extreme environments.</title>
        <authorList>
            <person name="Coleine C."/>
            <person name="Stajich J.E."/>
            <person name="Selbmann L."/>
        </authorList>
    </citation>
    <scope>NUCLEOTIDE SEQUENCE [LARGE SCALE GENOMIC DNA]</scope>
    <source>
        <strain evidence="6 7">CCFEE 5910</strain>
    </source>
</reference>
<dbReference type="GO" id="GO:0003690">
    <property type="term" value="F:double-stranded DNA binding"/>
    <property type="evidence" value="ECO:0007669"/>
    <property type="project" value="TreeGrafter"/>
</dbReference>
<accession>A0AAN7T5G2</accession>
<name>A0AAN7T5G2_9EURO</name>
<dbReference type="Gene3D" id="1.25.40.20">
    <property type="entry name" value="Ankyrin repeat-containing domain"/>
    <property type="match status" value="1"/>
</dbReference>
<feature type="compositionally biased region" description="Low complexity" evidence="3">
    <location>
        <begin position="1121"/>
        <end position="1135"/>
    </location>
</feature>
<keyword evidence="4" id="KW-0812">Transmembrane</keyword>
<feature type="region of interest" description="Disordered" evidence="3">
    <location>
        <begin position="207"/>
        <end position="226"/>
    </location>
</feature>
<dbReference type="Pfam" id="PF25603">
    <property type="entry name" value="SPT23_MGA2_DBD"/>
    <property type="match status" value="1"/>
</dbReference>
<dbReference type="PROSITE" id="PS50088">
    <property type="entry name" value="ANK_REPEAT"/>
    <property type="match status" value="2"/>
</dbReference>
<dbReference type="InterPro" id="IPR013783">
    <property type="entry name" value="Ig-like_fold"/>
</dbReference>
<proteinExistence type="predicted"/>
<feature type="compositionally biased region" description="Low complexity" evidence="3">
    <location>
        <begin position="73"/>
        <end position="85"/>
    </location>
</feature>
<feature type="compositionally biased region" description="Polar residues" evidence="3">
    <location>
        <begin position="608"/>
        <end position="620"/>
    </location>
</feature>
<evidence type="ECO:0000313" key="7">
    <source>
        <dbReference type="Proteomes" id="UP001309876"/>
    </source>
</evidence>
<dbReference type="Pfam" id="PF01833">
    <property type="entry name" value="TIG"/>
    <property type="match status" value="1"/>
</dbReference>
<feature type="transmembrane region" description="Helical" evidence="4">
    <location>
        <begin position="1304"/>
        <end position="1329"/>
    </location>
</feature>
<sequence length="1346" mass="146225">MANEQDDDMYLFQGDMVQTPGAFAGDSFDAFLDASSTAQNDDMMNTDFLNPEEFAVKRESTSPRVDPTYTRASTSSASSSSSSDSPLHHNRNVSTTTTASPAMSKNEIWSTGINGMSVPMNDQYYENGMDPDLDQQMASAFDFDTAASTPSGLDAASMQNTRAFAPPPRIRRTANIMSMGSARHTSPRITAAPASFFFESREASPLSSMLPTTQAPSTWTKHSPSSGLEETFHHMGMNGDSPGNATFPPHMHMNFGDTQFQFAPDSSGTPSSFAKDISSPPSTIHSMDGQPTLHVYPTSLKSRVETQIPIKMTMYPLPHGVRKLRLPTHTVSKPKFLAKAETDRSQDTLELYVSLVCTSAMQDPQRKQRALARARGEDLSAYSRPSPASSTGSTSSKDDDEKPLNGGEVRICSGCIQRERKRASRKKQKKPDEEEIFQRDEERRVVVFNTNELKEWIEVTKETQLPSDQGPLPPPGTMQVELPMRIACYCRHQNEKMGFQVIFTIKDCRDKVIAQAMTNSIMITDDHKTHNTPQPLATTQPTPLPQPSHVPGSGVFTATGAEMPPQEQSGAKLFKQSYSTPDLTRLQHSYAGQFTTSNNTPFAIPQAVSGNTSATLTPRNLSRPASPSGPSGPATKRRKPSGSGKLPSGLTMTRLDTMQAQPSGPATLPNTAASSPFAPNMPTFMSGPDRPIQPGMLSRPYNNSPPTPGGDGTFSGSINRSFSLENLPRQALMSAPSSRQPSRPGSPLAGPHNGYGQNDSTFHQAVNSQLVNQSSRRPVPVIHKLVPAEGSISGGTEVTLLGNGFYQGLEVMFGDTEATTTTFWGEKCLNCIAPPAVQPGMVAVVFKHEHPQYSGLQSPSHVRHSIFTYVDDRELEMLRLALRTIGKQMGTDDPYTAAQQLMQQNSVGNNGMYGSQAPYGMANGHQTRHISSGSQAFAPQEMETCLLKMLQAAHRQVGSSPVRLDLVRPTGLSLLHFAASLGMSGLATALLAAGADPNLVDNNGFTSMHHAAMNGHEKIISHLRTAGGDHRVRSIRNFVPADLATTLGAYQATMRPFTHSRSISSGASTLGPASRNESSRSLTMGWESSSVDFTDSDSGTADEDVHPPSGMSLRRLPFAQPIPRSSQPSRRSSGQELPVSQAVAQPVRDQASSPSTLMSAWRQLVNMTQAQQAQLAEQVQHFQDTMPTLPNIPLPDYQNNVMRRMSALFPHRQTATSEPLLKEQPSSPSLVPPPSYDELFPAAPKSFESDKEKTSVMRAAAEAALDQHFEKQESGSNLVKASRVAEPLRTDTQRVGLMQDRKLFLFWIPLLIVLLGLMFGGTTPFLVAISVTKRLGSRYVVEPLFA</sequence>
<feature type="compositionally biased region" description="Polar residues" evidence="3">
    <location>
        <begin position="1075"/>
        <end position="1099"/>
    </location>
</feature>
<feature type="compositionally biased region" description="Polar residues" evidence="3">
    <location>
        <begin position="92"/>
        <end position="106"/>
    </location>
</feature>
<dbReference type="GO" id="GO:0003712">
    <property type="term" value="F:transcription coregulator activity"/>
    <property type="evidence" value="ECO:0007669"/>
    <property type="project" value="TreeGrafter"/>
</dbReference>
<comment type="caution">
    <text evidence="6">The sequence shown here is derived from an EMBL/GenBank/DDBJ whole genome shotgun (WGS) entry which is preliminary data.</text>
</comment>
<dbReference type="Pfam" id="PF12796">
    <property type="entry name" value="Ank_2"/>
    <property type="match status" value="1"/>
</dbReference>
<feature type="compositionally biased region" description="Low complexity" evidence="3">
    <location>
        <begin position="622"/>
        <end position="634"/>
    </location>
</feature>
<feature type="region of interest" description="Disordered" evidence="3">
    <location>
        <begin position="39"/>
        <end position="106"/>
    </location>
</feature>
<feature type="compositionally biased region" description="Polar residues" evidence="3">
    <location>
        <begin position="650"/>
        <end position="674"/>
    </location>
</feature>
<dbReference type="CDD" id="cd00102">
    <property type="entry name" value="IPT"/>
    <property type="match status" value="1"/>
</dbReference>
<dbReference type="InterPro" id="IPR036770">
    <property type="entry name" value="Ankyrin_rpt-contain_sf"/>
</dbReference>
<dbReference type="SMART" id="SM00248">
    <property type="entry name" value="ANK"/>
    <property type="match status" value="2"/>
</dbReference>
<dbReference type="InterPro" id="IPR014756">
    <property type="entry name" value="Ig_E-set"/>
</dbReference>
<feature type="region of interest" description="Disordered" evidence="3">
    <location>
        <begin position="1061"/>
        <end position="1155"/>
    </location>
</feature>
<dbReference type="PANTHER" id="PTHR23335">
    <property type="entry name" value="CALMODULIN-BINDING TRANSCRIPTION ACTIVATOR CAMTA"/>
    <property type="match status" value="1"/>
</dbReference>
<dbReference type="InterPro" id="IPR057962">
    <property type="entry name" value="SPT23_MGA2_DBD"/>
</dbReference>
<dbReference type="Proteomes" id="UP001309876">
    <property type="component" value="Unassembled WGS sequence"/>
</dbReference>
<evidence type="ECO:0000256" key="2">
    <source>
        <dbReference type="PROSITE-ProRule" id="PRU00023"/>
    </source>
</evidence>